<reference evidence="1" key="1">
    <citation type="journal article" date="2020" name="Nature">
        <title>Giant virus diversity and host interactions through global metagenomics.</title>
        <authorList>
            <person name="Schulz F."/>
            <person name="Roux S."/>
            <person name="Paez-Espino D."/>
            <person name="Jungbluth S."/>
            <person name="Walsh D.A."/>
            <person name="Denef V.J."/>
            <person name="McMahon K.D."/>
            <person name="Konstantinidis K.T."/>
            <person name="Eloe-Fadrosh E.A."/>
            <person name="Kyrpides N.C."/>
            <person name="Woyke T."/>
        </authorList>
    </citation>
    <scope>NUCLEOTIDE SEQUENCE</scope>
    <source>
        <strain evidence="1">GVMAG-M-3300023184-53</strain>
    </source>
</reference>
<name>A0A6C0I8F6_9ZZZZ</name>
<protein>
    <submittedName>
        <fullName evidence="1">Uncharacterized protein</fullName>
    </submittedName>
</protein>
<dbReference type="AlphaFoldDB" id="A0A6C0I8F6"/>
<dbReference type="EMBL" id="MN740136">
    <property type="protein sequence ID" value="QHT89082.1"/>
    <property type="molecule type" value="Genomic_DNA"/>
</dbReference>
<sequence>MKPFWRGILCGILLKDKIINTFKLLVFNGLNVFHNFNSNLINIHPKDGIHKIDLVIKVKNEELLHENFLNGFQPGWKYFKNKKVLKIQLEHDSYEYLNQSLNILEFLESIDPHGEHVISLDIPLFNLIGELYLYITYYVNDQPFINVYNKSQLLDFEIKNNSFNILCCSLKYGEKNEYFTNYIKMFVNNKIKITPELLLMNYDKVDESNCSIIVVKNNSIQEYFGDQSIY</sequence>
<proteinExistence type="predicted"/>
<evidence type="ECO:0000313" key="1">
    <source>
        <dbReference type="EMBL" id="QHT89082.1"/>
    </source>
</evidence>
<accession>A0A6C0I8F6</accession>
<organism evidence="1">
    <name type="scientific">viral metagenome</name>
    <dbReference type="NCBI Taxonomy" id="1070528"/>
    <lineage>
        <taxon>unclassified sequences</taxon>
        <taxon>metagenomes</taxon>
        <taxon>organismal metagenomes</taxon>
    </lineage>
</organism>